<evidence type="ECO:0000256" key="1">
    <source>
        <dbReference type="SAM" id="MobiDB-lite"/>
    </source>
</evidence>
<feature type="region of interest" description="Disordered" evidence="1">
    <location>
        <begin position="136"/>
        <end position="155"/>
    </location>
</feature>
<proteinExistence type="predicted"/>
<accession>A0A6A6EWN0</accession>
<feature type="region of interest" description="Disordered" evidence="1">
    <location>
        <begin position="613"/>
        <end position="638"/>
    </location>
</feature>
<reference evidence="2" key="1">
    <citation type="journal article" date="2020" name="Stud. Mycol.">
        <title>101 Dothideomycetes genomes: a test case for predicting lifestyles and emergence of pathogens.</title>
        <authorList>
            <person name="Haridas S."/>
            <person name="Albert R."/>
            <person name="Binder M."/>
            <person name="Bloem J."/>
            <person name="Labutti K."/>
            <person name="Salamov A."/>
            <person name="Andreopoulos B."/>
            <person name="Baker S."/>
            <person name="Barry K."/>
            <person name="Bills G."/>
            <person name="Bluhm B."/>
            <person name="Cannon C."/>
            <person name="Castanera R."/>
            <person name="Culley D."/>
            <person name="Daum C."/>
            <person name="Ezra D."/>
            <person name="Gonzalez J."/>
            <person name="Henrissat B."/>
            <person name="Kuo A."/>
            <person name="Liang C."/>
            <person name="Lipzen A."/>
            <person name="Lutzoni F."/>
            <person name="Magnuson J."/>
            <person name="Mondo S."/>
            <person name="Nolan M."/>
            <person name="Ohm R."/>
            <person name="Pangilinan J."/>
            <person name="Park H.-J."/>
            <person name="Ramirez L."/>
            <person name="Alfaro M."/>
            <person name="Sun H."/>
            <person name="Tritt A."/>
            <person name="Yoshinaga Y."/>
            <person name="Zwiers L.-H."/>
            <person name="Turgeon B."/>
            <person name="Goodwin S."/>
            <person name="Spatafora J."/>
            <person name="Crous P."/>
            <person name="Grigoriev I."/>
        </authorList>
    </citation>
    <scope>NUCLEOTIDE SEQUENCE</scope>
    <source>
        <strain evidence="2">SCOH1-5</strain>
    </source>
</reference>
<feature type="compositionally biased region" description="Acidic residues" evidence="1">
    <location>
        <begin position="693"/>
        <end position="703"/>
    </location>
</feature>
<feature type="compositionally biased region" description="Low complexity" evidence="1">
    <location>
        <begin position="660"/>
        <end position="671"/>
    </location>
</feature>
<gene>
    <name evidence="2" type="ORF">CERZMDRAFT_89148</name>
</gene>
<protein>
    <submittedName>
        <fullName evidence="2">Uncharacterized protein</fullName>
    </submittedName>
</protein>
<dbReference type="Proteomes" id="UP000799539">
    <property type="component" value="Unassembled WGS sequence"/>
</dbReference>
<organism evidence="2 3">
    <name type="scientific">Cercospora zeae-maydis SCOH1-5</name>
    <dbReference type="NCBI Taxonomy" id="717836"/>
    <lineage>
        <taxon>Eukaryota</taxon>
        <taxon>Fungi</taxon>
        <taxon>Dikarya</taxon>
        <taxon>Ascomycota</taxon>
        <taxon>Pezizomycotina</taxon>
        <taxon>Dothideomycetes</taxon>
        <taxon>Dothideomycetidae</taxon>
        <taxon>Mycosphaerellales</taxon>
        <taxon>Mycosphaerellaceae</taxon>
        <taxon>Cercospora</taxon>
    </lineage>
</organism>
<feature type="region of interest" description="Disordered" evidence="1">
    <location>
        <begin position="51"/>
        <end position="121"/>
    </location>
</feature>
<dbReference type="OrthoDB" id="4159838at2759"/>
<sequence>MIKPDQHNFGQRKRKRSSQENSLEEEIAWTSARCNRLLRTINSRIEAIRQLLRPDVRAPKPAPRPHPKSKKQRPESLTDPAWLPNGAKKSRVQTYAGSRKKKVSRPVRGSESNGEGKVQKIALPSPFLKRIQNFDYENPPSSPLQTPISPELSRKQKPVKLPVNIEDPVKKAEAALCTAFRSFLNVTRAPEPASRKGATSLLQTCLRKVPEYLESQDEAPEIESSHNISDEVWSFFDELVEIKGPTWQGLREVVRGQGLNAIRWAIFDGLLSDDCVEVLVKDGIAQEALAEVEELLVDWYQRSEVVPPVKIGAVAGGLTVRRLKGIHFRIWGRYVEQAPGRFLALVTGFPGLWRMMLRGVAEAGAHDEAHKFLQICVENHVWSLSMSRSHDRGAEIITTKLDELASKLFHLATISWRFSRSNYGQQHRENMYRLGACLLLQGDSQLPTIAVPAILGPVLLHAIYDGPTADLEADALVQAYEHATENSLSRRQLLKREQEFAALIATDLVSLEVEGKVSIIHEVLTRIKKYIEKHPRTPTTAVLRQLAIEILTRLRMENEDVYDTLDQDMGEYITQEAEQTDSLHTPRTRKPRFVWDTNLCEWLARTPFPKQEKKDVFGTSDSAALPRGEAENLDPETPDILAKSVVKAGRPRIAFAQTDSSQCSPLQSRSSTGSPHVKRRKWGGLEGKRSDMEADWSEDELAV</sequence>
<evidence type="ECO:0000313" key="2">
    <source>
        <dbReference type="EMBL" id="KAF2206658.1"/>
    </source>
</evidence>
<feature type="region of interest" description="Disordered" evidence="1">
    <location>
        <begin position="1"/>
        <end position="26"/>
    </location>
</feature>
<dbReference type="AlphaFoldDB" id="A0A6A6EWN0"/>
<evidence type="ECO:0000313" key="3">
    <source>
        <dbReference type="Proteomes" id="UP000799539"/>
    </source>
</evidence>
<dbReference type="EMBL" id="ML992716">
    <property type="protein sequence ID" value="KAF2206658.1"/>
    <property type="molecule type" value="Genomic_DNA"/>
</dbReference>
<feature type="region of interest" description="Disordered" evidence="1">
    <location>
        <begin position="656"/>
        <end position="703"/>
    </location>
</feature>
<name>A0A6A6EWN0_9PEZI</name>
<keyword evidence="3" id="KW-1185">Reference proteome</keyword>